<dbReference type="OMA" id="EMEHERQ"/>
<feature type="region of interest" description="Disordered" evidence="1">
    <location>
        <begin position="306"/>
        <end position="332"/>
    </location>
</feature>
<feature type="region of interest" description="Disordered" evidence="1">
    <location>
        <begin position="675"/>
        <end position="720"/>
    </location>
</feature>
<evidence type="ECO:0000313" key="2">
    <source>
        <dbReference type="EMBL" id="PCH34794.1"/>
    </source>
</evidence>
<feature type="region of interest" description="Disordered" evidence="1">
    <location>
        <begin position="86"/>
        <end position="116"/>
    </location>
</feature>
<dbReference type="OrthoDB" id="2804685at2759"/>
<keyword evidence="3" id="KW-1185">Reference proteome</keyword>
<feature type="compositionally biased region" description="Polar residues" evidence="1">
    <location>
        <begin position="162"/>
        <end position="179"/>
    </location>
</feature>
<reference evidence="2 3" key="1">
    <citation type="journal article" date="2012" name="Science">
        <title>The Paleozoic origin of enzymatic lignin decomposition reconstructed from 31 fungal genomes.</title>
        <authorList>
            <person name="Floudas D."/>
            <person name="Binder M."/>
            <person name="Riley R."/>
            <person name="Barry K."/>
            <person name="Blanchette R.A."/>
            <person name="Henrissat B."/>
            <person name="Martinez A.T."/>
            <person name="Otillar R."/>
            <person name="Spatafora J.W."/>
            <person name="Yadav J.S."/>
            <person name="Aerts A."/>
            <person name="Benoit I."/>
            <person name="Boyd A."/>
            <person name="Carlson A."/>
            <person name="Copeland A."/>
            <person name="Coutinho P.M."/>
            <person name="de Vries R.P."/>
            <person name="Ferreira P."/>
            <person name="Findley K."/>
            <person name="Foster B."/>
            <person name="Gaskell J."/>
            <person name="Glotzer D."/>
            <person name="Gorecki P."/>
            <person name="Heitman J."/>
            <person name="Hesse C."/>
            <person name="Hori C."/>
            <person name="Igarashi K."/>
            <person name="Jurgens J.A."/>
            <person name="Kallen N."/>
            <person name="Kersten P."/>
            <person name="Kohler A."/>
            <person name="Kuees U."/>
            <person name="Kumar T.K.A."/>
            <person name="Kuo A."/>
            <person name="LaButti K."/>
            <person name="Larrondo L.F."/>
            <person name="Lindquist E."/>
            <person name="Ling A."/>
            <person name="Lombard V."/>
            <person name="Lucas S."/>
            <person name="Lundell T."/>
            <person name="Martin R."/>
            <person name="McLaughlin D.J."/>
            <person name="Morgenstern I."/>
            <person name="Morin E."/>
            <person name="Murat C."/>
            <person name="Nagy L.G."/>
            <person name="Nolan M."/>
            <person name="Ohm R.A."/>
            <person name="Patyshakuliyeva A."/>
            <person name="Rokas A."/>
            <person name="Ruiz-Duenas F.J."/>
            <person name="Sabat G."/>
            <person name="Salamov A."/>
            <person name="Samejima M."/>
            <person name="Schmutz J."/>
            <person name="Slot J.C."/>
            <person name="St John F."/>
            <person name="Stenlid J."/>
            <person name="Sun H."/>
            <person name="Sun S."/>
            <person name="Syed K."/>
            <person name="Tsang A."/>
            <person name="Wiebenga A."/>
            <person name="Young D."/>
            <person name="Pisabarro A."/>
            <person name="Eastwood D.C."/>
            <person name="Martin F."/>
            <person name="Cullen D."/>
            <person name="Grigoriev I.V."/>
            <person name="Hibbett D.S."/>
        </authorList>
    </citation>
    <scope>NUCLEOTIDE SEQUENCE [LARGE SCALE GENOMIC DNA]</scope>
    <source>
        <strain evidence="2 3">MD-104</strain>
    </source>
</reference>
<dbReference type="STRING" id="742152.A0A2H3JDM0"/>
<feature type="compositionally biased region" description="Basic and acidic residues" evidence="1">
    <location>
        <begin position="87"/>
        <end position="98"/>
    </location>
</feature>
<sequence>MSEMPGGFSADSDGDIYIDPEPDLNWKNQVRERIQAELQPEVDRARRERETRLTHNGRDKTARDLIQRNHELTMAALRAQAQTRYQDALDRERQERRWATGQRLDSPWADTSKQEQQSLLNQLGLHMHLDHDTPNAYQQYPLAGLSNTNGRTFDQDTDHSRQNASPNFQSNSQIQSTSRNDTHWSADGRGTPNDVRVRTRINSLRGGHEIWRPSMTTDTESIVSSGSGVFATVRPHSSDEMRKQPFVQNKPTRMLFQGPERPVRLETPSGASSLEELTARFLGAGLGQEGRSSTPQMRFGPTVSVGSFSADRPQSATPRPTFVPSPFLQGSSRIPPSFSTDLEYEPPVIPERFPLHNQHAPAVPSGLRVSATTPRPDPPQTGFSNGNTMVVDPRTFTVDDDARSLQSPYNPHTLLAAAFSATFGSTELGATIPQALHEGMDEEVDQTDMHKPDAVKGSSSDEYNVIASDEGDSEWEELNKATQPKKTKDTVRAKGVAQPNGVLQSKQTAQPKDSASPESIVAGKKKKVAFVEEIEDEEWAAPKTVIVEEAAEEAEEPSKKPPLKGAKARRKEDVKRKEQEAKRAEEERKKEEARKREEAARLAEEARRKEEEQREREVQRREEQMHRQGSKAKQSQNTIKLKAQEKKREELQKQPADEVALGEETLVAFLQQQEETRQRVEGRQRKDSAAAVPDLKTRGKGKAAVADKKEVTASQGGDDLSKWADALMQKEADLALKAEELRVRELALVEREREEARRQEEDKRRKPGPARKKEDELRAKEKELQQRAEELRKREEALGEMLARIQALHDEFQRKWP</sequence>
<gene>
    <name evidence="2" type="ORF">WOLCODRAFT_165821</name>
</gene>
<name>A0A2H3JDM0_WOLCO</name>
<accession>A0A2H3JDM0</accession>
<feature type="compositionally biased region" description="Basic and acidic residues" evidence="1">
    <location>
        <begin position="751"/>
        <end position="764"/>
    </location>
</feature>
<feature type="compositionally biased region" description="Basic and acidic residues" evidence="1">
    <location>
        <begin position="771"/>
        <end position="790"/>
    </location>
</feature>
<organism evidence="2 3">
    <name type="scientific">Wolfiporia cocos (strain MD-104)</name>
    <name type="common">Brown rot fungus</name>
    <dbReference type="NCBI Taxonomy" id="742152"/>
    <lineage>
        <taxon>Eukaryota</taxon>
        <taxon>Fungi</taxon>
        <taxon>Dikarya</taxon>
        <taxon>Basidiomycota</taxon>
        <taxon>Agaricomycotina</taxon>
        <taxon>Agaricomycetes</taxon>
        <taxon>Polyporales</taxon>
        <taxon>Phaeolaceae</taxon>
        <taxon>Wolfiporia</taxon>
    </lineage>
</organism>
<feature type="compositionally biased region" description="Polar residues" evidence="1">
    <location>
        <begin position="306"/>
        <end position="318"/>
    </location>
</feature>
<feature type="compositionally biased region" description="Polar residues" evidence="1">
    <location>
        <begin position="501"/>
        <end position="517"/>
    </location>
</feature>
<protein>
    <submittedName>
        <fullName evidence="2">Uncharacterized protein</fullName>
    </submittedName>
</protein>
<feature type="region of interest" description="Disordered" evidence="1">
    <location>
        <begin position="132"/>
        <end position="196"/>
    </location>
</feature>
<feature type="compositionally biased region" description="Basic and acidic residues" evidence="1">
    <location>
        <begin position="642"/>
        <end position="656"/>
    </location>
</feature>
<feature type="region of interest" description="Disordered" evidence="1">
    <location>
        <begin position="1"/>
        <end position="23"/>
    </location>
</feature>
<feature type="region of interest" description="Disordered" evidence="1">
    <location>
        <begin position="751"/>
        <end position="790"/>
    </location>
</feature>
<dbReference type="EMBL" id="KB467832">
    <property type="protein sequence ID" value="PCH34794.1"/>
    <property type="molecule type" value="Genomic_DNA"/>
</dbReference>
<dbReference type="AlphaFoldDB" id="A0A2H3JDM0"/>
<evidence type="ECO:0000256" key="1">
    <source>
        <dbReference type="SAM" id="MobiDB-lite"/>
    </source>
</evidence>
<feature type="compositionally biased region" description="Acidic residues" evidence="1">
    <location>
        <begin position="12"/>
        <end position="22"/>
    </location>
</feature>
<feature type="compositionally biased region" description="Basic and acidic residues" evidence="1">
    <location>
        <begin position="570"/>
        <end position="626"/>
    </location>
</feature>
<feature type="compositionally biased region" description="Basic and acidic residues" evidence="1">
    <location>
        <begin position="675"/>
        <end position="688"/>
    </location>
</feature>
<evidence type="ECO:0000313" key="3">
    <source>
        <dbReference type="Proteomes" id="UP000218811"/>
    </source>
</evidence>
<feature type="region of interest" description="Disordered" evidence="1">
    <location>
        <begin position="443"/>
        <end position="661"/>
    </location>
</feature>
<dbReference type="Proteomes" id="UP000218811">
    <property type="component" value="Unassembled WGS sequence"/>
</dbReference>
<proteinExistence type="predicted"/>